<comment type="caution">
    <text evidence="1">The sequence shown here is derived from an EMBL/GenBank/DDBJ whole genome shotgun (WGS) entry which is preliminary data.</text>
</comment>
<sequence length="181" mass="19589">MKGGTLKAECFLRLFSVLLAILAACLVGLDTQTKLVFFTIERKATNKDLPALSVMVIVEAVAAAYQFIQLCKSCIKANQSGFHKSLAWLDFFLDQMVAYVTFGAIAAAAQASCFAVTGAEHFEWMKLCNIYTRFCEQIGGGLACGLLGSLLMAAVSSISAFHLFRAHTTSKQSFVVNRGPL</sequence>
<gene>
    <name evidence="1" type="ORF">MRB53_008888</name>
</gene>
<name>A0ACC2LMI4_PERAE</name>
<evidence type="ECO:0000313" key="2">
    <source>
        <dbReference type="Proteomes" id="UP001234297"/>
    </source>
</evidence>
<dbReference type="Proteomes" id="UP001234297">
    <property type="component" value="Chromosome 3"/>
</dbReference>
<keyword evidence="2" id="KW-1185">Reference proteome</keyword>
<evidence type="ECO:0000313" key="1">
    <source>
        <dbReference type="EMBL" id="KAJ8634621.1"/>
    </source>
</evidence>
<organism evidence="1 2">
    <name type="scientific">Persea americana</name>
    <name type="common">Avocado</name>
    <dbReference type="NCBI Taxonomy" id="3435"/>
    <lineage>
        <taxon>Eukaryota</taxon>
        <taxon>Viridiplantae</taxon>
        <taxon>Streptophyta</taxon>
        <taxon>Embryophyta</taxon>
        <taxon>Tracheophyta</taxon>
        <taxon>Spermatophyta</taxon>
        <taxon>Magnoliopsida</taxon>
        <taxon>Magnoliidae</taxon>
        <taxon>Laurales</taxon>
        <taxon>Lauraceae</taxon>
        <taxon>Persea</taxon>
    </lineage>
</organism>
<reference evidence="1 2" key="1">
    <citation type="journal article" date="2022" name="Hortic Res">
        <title>A haplotype resolved chromosomal level avocado genome allows analysis of novel avocado genes.</title>
        <authorList>
            <person name="Nath O."/>
            <person name="Fletcher S.J."/>
            <person name="Hayward A."/>
            <person name="Shaw L.M."/>
            <person name="Masouleh A.K."/>
            <person name="Furtado A."/>
            <person name="Henry R.J."/>
            <person name="Mitter N."/>
        </authorList>
    </citation>
    <scope>NUCLEOTIDE SEQUENCE [LARGE SCALE GENOMIC DNA]</scope>
    <source>
        <strain evidence="2">cv. Hass</strain>
    </source>
</reference>
<proteinExistence type="predicted"/>
<protein>
    <submittedName>
        <fullName evidence="1">Uncharacterized protein</fullName>
    </submittedName>
</protein>
<accession>A0ACC2LMI4</accession>
<dbReference type="EMBL" id="CM056811">
    <property type="protein sequence ID" value="KAJ8634621.1"/>
    <property type="molecule type" value="Genomic_DNA"/>
</dbReference>